<dbReference type="SMART" id="SM00388">
    <property type="entry name" value="HisKA"/>
    <property type="match status" value="1"/>
</dbReference>
<evidence type="ECO:0000256" key="15">
    <source>
        <dbReference type="SAM" id="Phobius"/>
    </source>
</evidence>
<dbReference type="Pfam" id="PF00672">
    <property type="entry name" value="HAMP"/>
    <property type="match status" value="1"/>
</dbReference>
<dbReference type="GO" id="GO:0005524">
    <property type="term" value="F:ATP binding"/>
    <property type="evidence" value="ECO:0007669"/>
    <property type="project" value="UniProtKB-KW"/>
</dbReference>
<dbReference type="RefSeq" id="WP_023404467.1">
    <property type="nucleotide sequence ID" value="NZ_BAUJ01000033.1"/>
</dbReference>
<keyword evidence="19" id="KW-1185">Reference proteome</keyword>
<dbReference type="Pfam" id="PF00512">
    <property type="entry name" value="HisKA"/>
    <property type="match status" value="1"/>
</dbReference>
<dbReference type="InterPro" id="IPR003594">
    <property type="entry name" value="HATPase_dom"/>
</dbReference>
<dbReference type="InterPro" id="IPR036097">
    <property type="entry name" value="HisK_dim/P_sf"/>
</dbReference>
<keyword evidence="11 15" id="KW-1133">Transmembrane helix</keyword>
<sequence length="456" mass="51330">MKLPKFNSFYGRIFAIFWFTILMVLLAVLGLQKLDPRKSHSINSSALHKITHLVNTVELELNHSSSPSRALKTLERRRFGSKDFRLYLVNSEGSLISREHGAKRQALQAMAAEYSNTQEPSQKLYGRYMVAGPFPIFVNGENYRIYAGFTAKRSPPLLYLLLDAPFKLMLFIMIISTPLLLLSAWSLSRPARRLEHAAKRVTHGEFEVDPSLEQGTNEFKQTGASFNQMVLSINQMVSGQQKLLSDISHELRSPLTRLRMANALATRKQGTSKELERIETEAERLEQMIKDLLDLSRMQIDSHHNRIRIDAPSLWDDILSDAQFEAEQNQINLTFEAVPEVFLVGNKKLLTSAFENIVRNAIRYGHSQVSVLFSVTADQVTFIVEDDGPGVPNDELESIFRPFYRVSTARDRDSGGTGLGLAITENAILQHNGMIEASKGSTLGGLKMTVHLPIQT</sequence>
<dbReference type="SUPFAM" id="SSF47384">
    <property type="entry name" value="Homodimeric domain of signal transducing histidine kinase"/>
    <property type="match status" value="1"/>
</dbReference>
<dbReference type="InterPro" id="IPR003661">
    <property type="entry name" value="HisK_dim/P_dom"/>
</dbReference>
<dbReference type="Pfam" id="PF16527">
    <property type="entry name" value="CpxA_peri"/>
    <property type="match status" value="1"/>
</dbReference>
<evidence type="ECO:0000256" key="5">
    <source>
        <dbReference type="ARBA" id="ARBA00022553"/>
    </source>
</evidence>
<dbReference type="CDD" id="cd00082">
    <property type="entry name" value="HisKA"/>
    <property type="match status" value="1"/>
</dbReference>
<dbReference type="InterPro" id="IPR032404">
    <property type="entry name" value="CpxA_peri"/>
</dbReference>
<feature type="domain" description="Histidine kinase" evidence="16">
    <location>
        <begin position="246"/>
        <end position="456"/>
    </location>
</feature>
<dbReference type="InterPro" id="IPR038515">
    <property type="entry name" value="CpxA_peri_sf"/>
</dbReference>
<evidence type="ECO:0000256" key="8">
    <source>
        <dbReference type="ARBA" id="ARBA00022741"/>
    </source>
</evidence>
<accession>V5F4C3</accession>
<dbReference type="Gene3D" id="3.30.565.10">
    <property type="entry name" value="Histidine kinase-like ATPase, C-terminal domain"/>
    <property type="match status" value="1"/>
</dbReference>
<dbReference type="SMART" id="SM00387">
    <property type="entry name" value="HATPase_c"/>
    <property type="match status" value="1"/>
</dbReference>
<dbReference type="SUPFAM" id="SSF158472">
    <property type="entry name" value="HAMP domain-like"/>
    <property type="match status" value="1"/>
</dbReference>
<dbReference type="PROSITE" id="PS50109">
    <property type="entry name" value="HIS_KIN"/>
    <property type="match status" value="1"/>
</dbReference>
<dbReference type="AlphaFoldDB" id="V5F4C3"/>
<keyword evidence="10" id="KW-0067">ATP-binding</keyword>
<evidence type="ECO:0000256" key="3">
    <source>
        <dbReference type="ARBA" id="ARBA00012438"/>
    </source>
</evidence>
<dbReference type="InterPro" id="IPR058125">
    <property type="entry name" value="CpxA"/>
</dbReference>
<protein>
    <recommendedName>
        <fullName evidence="3">histidine kinase</fullName>
        <ecNumber evidence="3">2.7.13.3</ecNumber>
    </recommendedName>
</protein>
<keyword evidence="13 15" id="KW-0472">Membrane</keyword>
<keyword evidence="8" id="KW-0547">Nucleotide-binding</keyword>
<dbReference type="PANTHER" id="PTHR45528">
    <property type="entry name" value="SENSOR HISTIDINE KINASE CPXA"/>
    <property type="match status" value="1"/>
</dbReference>
<proteinExistence type="predicted"/>
<dbReference type="FunFam" id="3.30.565.10:FF:000011">
    <property type="entry name" value="Sensor histidine kinase CpxA"/>
    <property type="match status" value="1"/>
</dbReference>
<dbReference type="EMBL" id="BAUJ01000033">
    <property type="protein sequence ID" value="GAD90114.1"/>
    <property type="molecule type" value="Genomic_DNA"/>
</dbReference>
<dbReference type="InterPro" id="IPR005467">
    <property type="entry name" value="His_kinase_dom"/>
</dbReference>
<dbReference type="CDD" id="cd06225">
    <property type="entry name" value="HAMP"/>
    <property type="match status" value="1"/>
</dbReference>
<comment type="caution">
    <text evidence="18">The sequence shown here is derived from an EMBL/GenBank/DDBJ whole genome shotgun (WGS) entry which is preliminary data.</text>
</comment>
<evidence type="ECO:0000256" key="1">
    <source>
        <dbReference type="ARBA" id="ARBA00000085"/>
    </source>
</evidence>
<evidence type="ECO:0000259" key="17">
    <source>
        <dbReference type="PROSITE" id="PS50885"/>
    </source>
</evidence>
<evidence type="ECO:0000256" key="10">
    <source>
        <dbReference type="ARBA" id="ARBA00022840"/>
    </source>
</evidence>
<keyword evidence="4" id="KW-1003">Cell membrane</keyword>
<dbReference type="GO" id="GO:0000155">
    <property type="term" value="F:phosphorelay sensor kinase activity"/>
    <property type="evidence" value="ECO:0007669"/>
    <property type="project" value="InterPro"/>
</dbReference>
<evidence type="ECO:0000256" key="14">
    <source>
        <dbReference type="SAM" id="Coils"/>
    </source>
</evidence>
<dbReference type="GO" id="GO:0005886">
    <property type="term" value="C:plasma membrane"/>
    <property type="evidence" value="ECO:0007669"/>
    <property type="project" value="UniProtKB-SubCell"/>
</dbReference>
<dbReference type="InterPro" id="IPR003660">
    <property type="entry name" value="HAMP_dom"/>
</dbReference>
<evidence type="ECO:0000256" key="4">
    <source>
        <dbReference type="ARBA" id="ARBA00022475"/>
    </source>
</evidence>
<gene>
    <name evidence="18" type="primary">cpxA</name>
    <name evidence="18" type="ORF">VHA01S_033_00150</name>
</gene>
<feature type="domain" description="HAMP" evidence="17">
    <location>
        <begin position="185"/>
        <end position="238"/>
    </location>
</feature>
<evidence type="ECO:0000256" key="9">
    <source>
        <dbReference type="ARBA" id="ARBA00022777"/>
    </source>
</evidence>
<dbReference type="OrthoDB" id="9804645at2"/>
<feature type="coiled-coil region" evidence="14">
    <location>
        <begin position="261"/>
        <end position="295"/>
    </location>
</feature>
<dbReference type="NCBIfam" id="NF007007">
    <property type="entry name" value="PRK09470.1"/>
    <property type="match status" value="1"/>
</dbReference>
<keyword evidence="7 15" id="KW-0812">Transmembrane</keyword>
<keyword evidence="9 18" id="KW-0418">Kinase</keyword>
<dbReference type="PANTHER" id="PTHR45528:SF1">
    <property type="entry name" value="SENSOR HISTIDINE KINASE CPXA"/>
    <property type="match status" value="1"/>
</dbReference>
<organism evidence="18 19">
    <name type="scientific">Vibrio halioticoli NBRC 102217</name>
    <dbReference type="NCBI Taxonomy" id="1219072"/>
    <lineage>
        <taxon>Bacteria</taxon>
        <taxon>Pseudomonadati</taxon>
        <taxon>Pseudomonadota</taxon>
        <taxon>Gammaproteobacteria</taxon>
        <taxon>Vibrionales</taxon>
        <taxon>Vibrionaceae</taxon>
        <taxon>Vibrio</taxon>
    </lineage>
</organism>
<dbReference type="InterPro" id="IPR004358">
    <property type="entry name" value="Sig_transdc_His_kin-like_C"/>
</dbReference>
<reference evidence="18 19" key="2">
    <citation type="submission" date="2013-11" db="EMBL/GenBank/DDBJ databases">
        <title>Whole genome shotgun sequence of Vibrio halioticoli NBRC 102217.</title>
        <authorList>
            <person name="Isaki S."/>
            <person name="Kimura A."/>
            <person name="Ohji S."/>
            <person name="Hosoyama A."/>
            <person name="Fujita N."/>
            <person name="Hashimoto M."/>
            <person name="Hosoyama Y."/>
            <person name="Yamazoe A."/>
        </authorList>
    </citation>
    <scope>NUCLEOTIDE SEQUENCE [LARGE SCALE GENOMIC DNA]</scope>
    <source>
        <strain evidence="18 19">NBRC 102217</strain>
    </source>
</reference>
<dbReference type="Gene3D" id="1.10.287.130">
    <property type="match status" value="1"/>
</dbReference>
<evidence type="ECO:0000256" key="7">
    <source>
        <dbReference type="ARBA" id="ARBA00022692"/>
    </source>
</evidence>
<keyword evidence="14" id="KW-0175">Coiled coil</keyword>
<evidence type="ECO:0000256" key="2">
    <source>
        <dbReference type="ARBA" id="ARBA00004651"/>
    </source>
</evidence>
<keyword evidence="6" id="KW-0808">Transferase</keyword>
<comment type="catalytic activity">
    <reaction evidence="1">
        <text>ATP + protein L-histidine = ADP + protein N-phospho-L-histidine.</text>
        <dbReference type="EC" id="2.7.13.3"/>
    </reaction>
</comment>
<dbReference type="Gene3D" id="3.30.450.210">
    <property type="entry name" value="Two-component sensor protein CpxA, periplasmic domain"/>
    <property type="match status" value="1"/>
</dbReference>
<keyword evidence="5" id="KW-0597">Phosphoprotein</keyword>
<dbReference type="InterPro" id="IPR050398">
    <property type="entry name" value="HssS/ArlS-like"/>
</dbReference>
<dbReference type="Pfam" id="PF02518">
    <property type="entry name" value="HATPase_c"/>
    <property type="match status" value="1"/>
</dbReference>
<keyword evidence="12" id="KW-0902">Two-component regulatory system</keyword>
<evidence type="ECO:0000259" key="16">
    <source>
        <dbReference type="PROSITE" id="PS50109"/>
    </source>
</evidence>
<dbReference type="PRINTS" id="PR00344">
    <property type="entry name" value="BCTRLSENSOR"/>
</dbReference>
<dbReference type="SMART" id="SM00304">
    <property type="entry name" value="HAMP"/>
    <property type="match status" value="1"/>
</dbReference>
<dbReference type="InterPro" id="IPR036890">
    <property type="entry name" value="HATPase_C_sf"/>
</dbReference>
<dbReference type="Proteomes" id="UP000017800">
    <property type="component" value="Unassembled WGS sequence"/>
</dbReference>
<evidence type="ECO:0000256" key="6">
    <source>
        <dbReference type="ARBA" id="ARBA00022679"/>
    </source>
</evidence>
<evidence type="ECO:0000313" key="18">
    <source>
        <dbReference type="EMBL" id="GAD90114.1"/>
    </source>
</evidence>
<dbReference type="PROSITE" id="PS50885">
    <property type="entry name" value="HAMP"/>
    <property type="match status" value="1"/>
</dbReference>
<evidence type="ECO:0000313" key="19">
    <source>
        <dbReference type="Proteomes" id="UP000017800"/>
    </source>
</evidence>
<dbReference type="eggNOG" id="COG5002">
    <property type="taxonomic scope" value="Bacteria"/>
</dbReference>
<evidence type="ECO:0000256" key="11">
    <source>
        <dbReference type="ARBA" id="ARBA00022989"/>
    </source>
</evidence>
<dbReference type="EC" id="2.7.13.3" evidence="3"/>
<dbReference type="SUPFAM" id="SSF55874">
    <property type="entry name" value="ATPase domain of HSP90 chaperone/DNA topoisomerase II/histidine kinase"/>
    <property type="match status" value="1"/>
</dbReference>
<feature type="transmembrane region" description="Helical" evidence="15">
    <location>
        <begin position="168"/>
        <end position="187"/>
    </location>
</feature>
<feature type="transmembrane region" description="Helical" evidence="15">
    <location>
        <begin position="12"/>
        <end position="31"/>
    </location>
</feature>
<evidence type="ECO:0000256" key="12">
    <source>
        <dbReference type="ARBA" id="ARBA00023012"/>
    </source>
</evidence>
<name>V5F4C3_9VIBR</name>
<evidence type="ECO:0000256" key="13">
    <source>
        <dbReference type="ARBA" id="ARBA00023136"/>
    </source>
</evidence>
<reference evidence="18 19" key="1">
    <citation type="submission" date="2013-10" db="EMBL/GenBank/DDBJ databases">
        <authorList>
            <person name="Ichikawa N."/>
            <person name="Kimura A."/>
            <person name="Ohji S."/>
            <person name="Hosoyama A."/>
            <person name="Fujita N."/>
        </authorList>
    </citation>
    <scope>NUCLEOTIDE SEQUENCE [LARGE SCALE GENOMIC DNA]</scope>
    <source>
        <strain evidence="18 19">NBRC 102217</strain>
    </source>
</reference>
<comment type="subcellular location">
    <subcellularLocation>
        <location evidence="2">Cell membrane</location>
        <topology evidence="2">Multi-pass membrane protein</topology>
    </subcellularLocation>
</comment>